<gene>
    <name evidence="1" type="ORF">OPT61_g3526</name>
</gene>
<name>A0ACC2IHH4_9PLEO</name>
<sequence>MTTVPRGYFCNVMANCILETVSETVKSNMAAGSALMGILPTAVVLLAGTMEDVLSVARRDPYFAFIMSFTTGGAKGMLRSGRPAEVDAGSWSAEIQLTPRSVNAIILPGLINAPFDSEIKINFIRKELSLLHLKQPRFGEGSSRQRQCASMLAWLLRSTSFAATVMLLWLYYLRQDTCYVAFHCPPGLLINLLVAPAAPIVEYLAASHLEYREYWTIKDQSLICYTTSRAPLAGRGVLGGPWSQSKEEMSYWQNIMPSLLTKEPICALVWKRRGLSAEIGRTFIMFISAGTYLFATAFFSSIVLMPAMQATQIFMASLGVLMYNRMVLIVLDALPGGIMSPIQEVTIR</sequence>
<keyword evidence="2" id="KW-1185">Reference proteome</keyword>
<dbReference type="Proteomes" id="UP001153331">
    <property type="component" value="Unassembled WGS sequence"/>
</dbReference>
<organism evidence="1 2">
    <name type="scientific">Boeremia exigua</name>
    <dbReference type="NCBI Taxonomy" id="749465"/>
    <lineage>
        <taxon>Eukaryota</taxon>
        <taxon>Fungi</taxon>
        <taxon>Dikarya</taxon>
        <taxon>Ascomycota</taxon>
        <taxon>Pezizomycotina</taxon>
        <taxon>Dothideomycetes</taxon>
        <taxon>Pleosporomycetidae</taxon>
        <taxon>Pleosporales</taxon>
        <taxon>Pleosporineae</taxon>
        <taxon>Didymellaceae</taxon>
        <taxon>Boeremia</taxon>
    </lineage>
</organism>
<protein>
    <submittedName>
        <fullName evidence="1">Uncharacterized protein</fullName>
    </submittedName>
</protein>
<reference evidence="1" key="1">
    <citation type="submission" date="2022-11" db="EMBL/GenBank/DDBJ databases">
        <title>Genome Sequence of Boeremia exigua.</title>
        <authorList>
            <person name="Buettner E."/>
        </authorList>
    </citation>
    <scope>NUCLEOTIDE SEQUENCE</scope>
    <source>
        <strain evidence="1">CU02</strain>
    </source>
</reference>
<evidence type="ECO:0000313" key="2">
    <source>
        <dbReference type="Proteomes" id="UP001153331"/>
    </source>
</evidence>
<accession>A0ACC2IHH4</accession>
<evidence type="ECO:0000313" key="1">
    <source>
        <dbReference type="EMBL" id="KAJ8114646.1"/>
    </source>
</evidence>
<comment type="caution">
    <text evidence="1">The sequence shown here is derived from an EMBL/GenBank/DDBJ whole genome shotgun (WGS) entry which is preliminary data.</text>
</comment>
<dbReference type="EMBL" id="JAPHNI010000182">
    <property type="protein sequence ID" value="KAJ8114646.1"/>
    <property type="molecule type" value="Genomic_DNA"/>
</dbReference>
<proteinExistence type="predicted"/>